<keyword evidence="2" id="KW-1185">Reference proteome</keyword>
<dbReference type="Proteomes" id="UP001183414">
    <property type="component" value="Unassembled WGS sequence"/>
</dbReference>
<accession>A0ABU2NWP7</accession>
<sequence>MADVTASEVHDAQMSTAKALYEAIEERLKDVVKVSNAGGKAQHVAELAAAYAAVAHGPRR</sequence>
<dbReference type="EMBL" id="JAVREQ010000022">
    <property type="protein sequence ID" value="MDT0381417.1"/>
    <property type="molecule type" value="Genomic_DNA"/>
</dbReference>
<dbReference type="RefSeq" id="WP_311675108.1">
    <property type="nucleotide sequence ID" value="NZ_JAVREQ010000022.1"/>
</dbReference>
<protein>
    <submittedName>
        <fullName evidence="1">Uncharacterized protein</fullName>
    </submittedName>
</protein>
<evidence type="ECO:0000313" key="2">
    <source>
        <dbReference type="Proteomes" id="UP001183414"/>
    </source>
</evidence>
<gene>
    <name evidence="1" type="ORF">RM572_21905</name>
</gene>
<name>A0ABU2NWP7_9ACTN</name>
<organism evidence="1 2">
    <name type="scientific">Streptomyces hazeniae</name>
    <dbReference type="NCBI Taxonomy" id="3075538"/>
    <lineage>
        <taxon>Bacteria</taxon>
        <taxon>Bacillati</taxon>
        <taxon>Actinomycetota</taxon>
        <taxon>Actinomycetes</taxon>
        <taxon>Kitasatosporales</taxon>
        <taxon>Streptomycetaceae</taxon>
        <taxon>Streptomyces</taxon>
    </lineage>
</organism>
<evidence type="ECO:0000313" key="1">
    <source>
        <dbReference type="EMBL" id="MDT0381417.1"/>
    </source>
</evidence>
<proteinExistence type="predicted"/>
<comment type="caution">
    <text evidence="1">The sequence shown here is derived from an EMBL/GenBank/DDBJ whole genome shotgun (WGS) entry which is preliminary data.</text>
</comment>
<reference evidence="2" key="1">
    <citation type="submission" date="2023-07" db="EMBL/GenBank/DDBJ databases">
        <title>30 novel species of actinomycetes from the DSMZ collection.</title>
        <authorList>
            <person name="Nouioui I."/>
        </authorList>
    </citation>
    <scope>NUCLEOTIDE SEQUENCE [LARGE SCALE GENOMIC DNA]</scope>
    <source>
        <strain evidence="2">DSM 42041</strain>
    </source>
</reference>